<proteinExistence type="predicted"/>
<evidence type="ECO:0000313" key="5">
    <source>
        <dbReference type="Proteomes" id="UP000184275"/>
    </source>
</evidence>
<evidence type="ECO:0000256" key="2">
    <source>
        <dbReference type="ARBA" id="ARBA00023004"/>
    </source>
</evidence>
<dbReference type="PANTHER" id="PTHR35303">
    <property type="entry name" value="OS02G0197800 PROTEIN"/>
    <property type="match status" value="1"/>
</dbReference>
<reference evidence="5" key="1">
    <citation type="submission" date="2016-11" db="EMBL/GenBank/DDBJ databases">
        <authorList>
            <person name="Varghese N."/>
            <person name="Submissions S."/>
        </authorList>
    </citation>
    <scope>NUCLEOTIDE SEQUENCE [LARGE SCALE GENOMIC DNA]</scope>
    <source>
        <strain evidence="5">UWOS</strain>
    </source>
</reference>
<protein>
    <submittedName>
        <fullName evidence="4">DUF971 family protein</fullName>
    </submittedName>
</protein>
<evidence type="ECO:0000259" key="3">
    <source>
        <dbReference type="Pfam" id="PF06155"/>
    </source>
</evidence>
<dbReference type="InterPro" id="IPR038492">
    <property type="entry name" value="GBBH-like_N_sf"/>
</dbReference>
<evidence type="ECO:0000256" key="1">
    <source>
        <dbReference type="ARBA" id="ARBA00022723"/>
    </source>
</evidence>
<sequence>MIQPLKIFRTPNGELGIEFDDESKAVFRLRDLRLACPCALCVDENTGEKLLDPKTVPEDIGVESVRSIGRYALGILWNDGHRTGIYPYDFLKRLTKTP</sequence>
<name>A0A1M6UC44_9BACT</name>
<dbReference type="AlphaFoldDB" id="A0A1M6UC44"/>
<accession>A0A1M6UC44</accession>
<keyword evidence="5" id="KW-1185">Reference proteome</keyword>
<dbReference type="EMBL" id="FRAW01000013">
    <property type="protein sequence ID" value="SHK66756.1"/>
    <property type="molecule type" value="Genomic_DNA"/>
</dbReference>
<dbReference type="InterPro" id="IPR010376">
    <property type="entry name" value="GBBH-like_N"/>
</dbReference>
<keyword evidence="1" id="KW-0479">Metal-binding</keyword>
<organism evidence="4 5">
    <name type="scientific">Fibrobacter intestinalis</name>
    <dbReference type="NCBI Taxonomy" id="28122"/>
    <lineage>
        <taxon>Bacteria</taxon>
        <taxon>Pseudomonadati</taxon>
        <taxon>Fibrobacterota</taxon>
        <taxon>Fibrobacteria</taxon>
        <taxon>Fibrobacterales</taxon>
        <taxon>Fibrobacteraceae</taxon>
        <taxon>Fibrobacter</taxon>
    </lineage>
</organism>
<dbReference type="Proteomes" id="UP000184275">
    <property type="component" value="Unassembled WGS sequence"/>
</dbReference>
<evidence type="ECO:0000313" key="4">
    <source>
        <dbReference type="EMBL" id="SHK66756.1"/>
    </source>
</evidence>
<keyword evidence="2" id="KW-0408">Iron</keyword>
<dbReference type="RefSeq" id="WP_073304141.1">
    <property type="nucleotide sequence ID" value="NZ_FRAW01000013.1"/>
</dbReference>
<feature type="domain" description="Gamma-butyrobetaine hydroxylase-like N-terminal" evidence="3">
    <location>
        <begin position="12"/>
        <end position="91"/>
    </location>
</feature>
<dbReference type="Pfam" id="PF06155">
    <property type="entry name" value="GBBH-like_N"/>
    <property type="match status" value="1"/>
</dbReference>
<dbReference type="Gene3D" id="3.30.2020.30">
    <property type="match status" value="1"/>
</dbReference>
<dbReference type="GO" id="GO:0046872">
    <property type="term" value="F:metal ion binding"/>
    <property type="evidence" value="ECO:0007669"/>
    <property type="project" value="UniProtKB-KW"/>
</dbReference>
<gene>
    <name evidence="4" type="ORF">SAMN05720469_11344</name>
</gene>